<feature type="compositionally biased region" description="Basic and acidic residues" evidence="1">
    <location>
        <begin position="28"/>
        <end position="40"/>
    </location>
</feature>
<comment type="caution">
    <text evidence="3">The sequence shown here is derived from an EMBL/GenBank/DDBJ whole genome shotgun (WGS) entry which is preliminary data.</text>
</comment>
<dbReference type="Proteomes" id="UP000658382">
    <property type="component" value="Unassembled WGS sequence"/>
</dbReference>
<protein>
    <submittedName>
        <fullName evidence="3">Lipoprotein YutC</fullName>
    </submittedName>
</protein>
<proteinExistence type="predicted"/>
<dbReference type="PROSITE" id="PS51257">
    <property type="entry name" value="PROKAR_LIPOPROTEIN"/>
    <property type="match status" value="1"/>
</dbReference>
<feature type="region of interest" description="Disordered" evidence="1">
    <location>
        <begin position="25"/>
        <end position="62"/>
    </location>
</feature>
<organism evidence="3 4">
    <name type="scientific">Lentibacillus kapialis</name>
    <dbReference type="NCBI Taxonomy" id="340214"/>
    <lineage>
        <taxon>Bacteria</taxon>
        <taxon>Bacillati</taxon>
        <taxon>Bacillota</taxon>
        <taxon>Bacilli</taxon>
        <taxon>Bacillales</taxon>
        <taxon>Bacillaceae</taxon>
        <taxon>Lentibacillus</taxon>
    </lineage>
</organism>
<dbReference type="EMBL" id="BMNQ01000009">
    <property type="protein sequence ID" value="GGJ89916.1"/>
    <property type="molecule type" value="Genomic_DNA"/>
</dbReference>
<dbReference type="AlphaFoldDB" id="A0A917PSZ4"/>
<dbReference type="Pfam" id="PF09580">
    <property type="entry name" value="Spore_YhcN_YlaJ"/>
    <property type="match status" value="1"/>
</dbReference>
<accession>A0A917PSZ4</accession>
<name>A0A917PSZ4_9BACI</name>
<evidence type="ECO:0000256" key="2">
    <source>
        <dbReference type="SAM" id="SignalP"/>
    </source>
</evidence>
<dbReference type="InterPro" id="IPR019076">
    <property type="entry name" value="Spore_lipoprot_YhcN/YlaJ-like"/>
</dbReference>
<evidence type="ECO:0000313" key="4">
    <source>
        <dbReference type="Proteomes" id="UP000658382"/>
    </source>
</evidence>
<keyword evidence="4" id="KW-1185">Reference proteome</keyword>
<sequence>MKRNLLLLFLFVVSIMLAACGGADNAADDERRQAEERDQMVEELDPERETTPSNPSGDNKLGYVRYTKEQVENETEKQHGVNIDRTALANMITRIILRNDGFAEAATLVTDNKTLIAYDKEDALDKDKAADIANKTAVSILPGYFDVYVSDNAALIGDIQSLHNSSIEDNKYDNTINQIIEQMEHSSQGAEE</sequence>
<keyword evidence="3" id="KW-0449">Lipoprotein</keyword>
<evidence type="ECO:0000256" key="1">
    <source>
        <dbReference type="SAM" id="MobiDB-lite"/>
    </source>
</evidence>
<reference evidence="3" key="2">
    <citation type="submission" date="2020-09" db="EMBL/GenBank/DDBJ databases">
        <authorList>
            <person name="Sun Q."/>
            <person name="Ohkuma M."/>
        </authorList>
    </citation>
    <scope>NUCLEOTIDE SEQUENCE</scope>
    <source>
        <strain evidence="3">JCM 12580</strain>
    </source>
</reference>
<feature type="signal peptide" evidence="2">
    <location>
        <begin position="1"/>
        <end position="18"/>
    </location>
</feature>
<evidence type="ECO:0000313" key="3">
    <source>
        <dbReference type="EMBL" id="GGJ89916.1"/>
    </source>
</evidence>
<dbReference type="RefSeq" id="WP_188632059.1">
    <property type="nucleotide sequence ID" value="NZ_BMNQ01000009.1"/>
</dbReference>
<reference evidence="3" key="1">
    <citation type="journal article" date="2014" name="Int. J. Syst. Evol. Microbiol.">
        <title>Complete genome sequence of Corynebacterium casei LMG S-19264T (=DSM 44701T), isolated from a smear-ripened cheese.</title>
        <authorList>
            <consortium name="US DOE Joint Genome Institute (JGI-PGF)"/>
            <person name="Walter F."/>
            <person name="Albersmeier A."/>
            <person name="Kalinowski J."/>
            <person name="Ruckert C."/>
        </authorList>
    </citation>
    <scope>NUCLEOTIDE SEQUENCE</scope>
    <source>
        <strain evidence="3">JCM 12580</strain>
    </source>
</reference>
<keyword evidence="2" id="KW-0732">Signal</keyword>
<gene>
    <name evidence="3" type="primary">yutC</name>
    <name evidence="3" type="ORF">GCM10007063_10700</name>
</gene>
<feature type="chain" id="PRO_5038970996" evidence="2">
    <location>
        <begin position="19"/>
        <end position="192"/>
    </location>
</feature>